<evidence type="ECO:0000256" key="1">
    <source>
        <dbReference type="SAM" id="Phobius"/>
    </source>
</evidence>
<evidence type="ECO:0000313" key="3">
    <source>
        <dbReference type="Proteomes" id="UP000515909"/>
    </source>
</evidence>
<accession>A0A7G8T776</accession>
<dbReference type="AlphaFoldDB" id="A0A7G8T776"/>
<dbReference type="EMBL" id="CP060286">
    <property type="protein sequence ID" value="QNK39467.1"/>
    <property type="molecule type" value="Genomic_DNA"/>
</dbReference>
<keyword evidence="1" id="KW-1133">Transmembrane helix</keyword>
<reference evidence="2 3" key="1">
    <citation type="submission" date="2020-08" db="EMBL/GenBank/DDBJ databases">
        <title>The isolate Caproiciproducens sp. 7D4C2 produces n-caproate at mildly acidic conditions from hexoses: genome and rBOX comparison with related strains and chain-elongating bacteria.</title>
        <authorList>
            <person name="Esquivel-Elizondo S."/>
            <person name="Bagci C."/>
            <person name="Temovska M."/>
            <person name="Jeon B.S."/>
            <person name="Bessarab I."/>
            <person name="Williams R.B.H."/>
            <person name="Huson D.H."/>
            <person name="Angenent L.T."/>
        </authorList>
    </citation>
    <scope>NUCLEOTIDE SEQUENCE [LARGE SCALE GENOMIC DNA]</scope>
    <source>
        <strain evidence="2 3">7D4C2</strain>
    </source>
</reference>
<feature type="transmembrane region" description="Helical" evidence="1">
    <location>
        <begin position="56"/>
        <end position="72"/>
    </location>
</feature>
<proteinExistence type="predicted"/>
<dbReference type="KEGG" id="cfem:HCR03_11985"/>
<dbReference type="RefSeq" id="WP_187034387.1">
    <property type="nucleotide sequence ID" value="NZ_CP060286.1"/>
</dbReference>
<gene>
    <name evidence="2" type="ORF">HCR03_11985</name>
</gene>
<name>A0A7G8T776_9FIRM</name>
<evidence type="ECO:0000313" key="2">
    <source>
        <dbReference type="EMBL" id="QNK39467.1"/>
    </source>
</evidence>
<keyword evidence="1" id="KW-0812">Transmembrane</keyword>
<sequence>MKSRWLFLLLFVISFCSLLISLALFWNQGIFADDYNLSPELVCGGGFWNGMDWLRLVFLFLLCLLSGDGTVSKRKNY</sequence>
<organism evidence="2 3">
    <name type="scientific">Caproicibacter fermentans</name>
    <dbReference type="NCBI Taxonomy" id="2576756"/>
    <lineage>
        <taxon>Bacteria</taxon>
        <taxon>Bacillati</taxon>
        <taxon>Bacillota</taxon>
        <taxon>Clostridia</taxon>
        <taxon>Eubacteriales</taxon>
        <taxon>Acutalibacteraceae</taxon>
        <taxon>Caproicibacter</taxon>
    </lineage>
</organism>
<dbReference type="Proteomes" id="UP000515909">
    <property type="component" value="Chromosome"/>
</dbReference>
<protein>
    <submittedName>
        <fullName evidence="2">Uncharacterized protein</fullName>
    </submittedName>
</protein>
<keyword evidence="1" id="KW-0472">Membrane</keyword>